<name>A0ABN8IRJ4_9NEOP</name>
<accession>A0ABN8IRJ4</accession>
<evidence type="ECO:0000256" key="1">
    <source>
        <dbReference type="SAM" id="MobiDB-lite"/>
    </source>
</evidence>
<feature type="region of interest" description="Disordered" evidence="1">
    <location>
        <begin position="1"/>
        <end position="35"/>
    </location>
</feature>
<dbReference type="Proteomes" id="UP000837857">
    <property type="component" value="Chromosome 3"/>
</dbReference>
<evidence type="ECO:0000313" key="3">
    <source>
        <dbReference type="Proteomes" id="UP000837857"/>
    </source>
</evidence>
<protein>
    <submittedName>
        <fullName evidence="2">Uncharacterized protein</fullName>
    </submittedName>
</protein>
<proteinExistence type="predicted"/>
<feature type="non-terminal residue" evidence="2">
    <location>
        <position position="99"/>
    </location>
</feature>
<gene>
    <name evidence="2" type="ORF">IPOD504_LOCUS12733</name>
</gene>
<organism evidence="2 3">
    <name type="scientific">Iphiclides podalirius</name>
    <name type="common">scarce swallowtail</name>
    <dbReference type="NCBI Taxonomy" id="110791"/>
    <lineage>
        <taxon>Eukaryota</taxon>
        <taxon>Metazoa</taxon>
        <taxon>Ecdysozoa</taxon>
        <taxon>Arthropoda</taxon>
        <taxon>Hexapoda</taxon>
        <taxon>Insecta</taxon>
        <taxon>Pterygota</taxon>
        <taxon>Neoptera</taxon>
        <taxon>Endopterygota</taxon>
        <taxon>Lepidoptera</taxon>
        <taxon>Glossata</taxon>
        <taxon>Ditrysia</taxon>
        <taxon>Papilionoidea</taxon>
        <taxon>Papilionidae</taxon>
        <taxon>Papilioninae</taxon>
        <taxon>Iphiclides</taxon>
    </lineage>
</organism>
<dbReference type="EMBL" id="OW152815">
    <property type="protein sequence ID" value="CAH2063915.1"/>
    <property type="molecule type" value="Genomic_DNA"/>
</dbReference>
<keyword evidence="3" id="KW-1185">Reference proteome</keyword>
<sequence length="99" mass="10708">MQASSNLGTRVNDQSTTKPNRWGAYQNTTVDRPPAPALTAVFTGGTARSGLTTAPLRGRRSVADTPRSCALPYLHTADKKPPRNEFGNGSLQLDWPTRL</sequence>
<feature type="compositionally biased region" description="Polar residues" evidence="1">
    <location>
        <begin position="1"/>
        <end position="30"/>
    </location>
</feature>
<reference evidence="2" key="1">
    <citation type="submission" date="2022-03" db="EMBL/GenBank/DDBJ databases">
        <authorList>
            <person name="Martin H S."/>
        </authorList>
    </citation>
    <scope>NUCLEOTIDE SEQUENCE</scope>
</reference>
<feature type="region of interest" description="Disordered" evidence="1">
    <location>
        <begin position="73"/>
        <end position="99"/>
    </location>
</feature>
<evidence type="ECO:0000313" key="2">
    <source>
        <dbReference type="EMBL" id="CAH2063915.1"/>
    </source>
</evidence>